<sequence length="369" mass="40485">MTQVRVLSTKAVVLTGVALLVIGVGLAIWFVLAYGGHDNQLEAIKTAGTFVVGGGGAAALYLTARRQRSNEMALQQKELDQQQADRTYTLQERVAAATEAESQQRRITESYGAALEQLGSDKPAVRLGSLYALERLAQDNPAQRQMIVNVICAYLRMAPETPSPQENEVRRTAQRFLGAHLRPAEPGQFWAGIELDLSEAVLDSFDLRACEVGTATFHGTEFLGSTSFEYCRFTGTAHFDNASFQGVADFHAAGFAGEASFIDTEFGYTTFRQARFAVVRFTRATFRADVRFSNAEFTVSAAFNRAVFHQGASLVSAVFADPPDLTRALARGTVDGEWPRGWRTAPLDETDKVPEGGDPSQWRRLVRQD</sequence>
<feature type="transmembrane region" description="Helical" evidence="2">
    <location>
        <begin position="12"/>
        <end position="32"/>
    </location>
</feature>
<evidence type="ECO:0000256" key="2">
    <source>
        <dbReference type="SAM" id="Phobius"/>
    </source>
</evidence>
<keyword evidence="2" id="KW-1133">Transmembrane helix</keyword>
<dbReference type="Pfam" id="PF13576">
    <property type="entry name" value="Pentapeptide_3"/>
    <property type="match status" value="1"/>
</dbReference>
<protein>
    <submittedName>
        <fullName evidence="3">Pentapeptide repeat protein</fullName>
    </submittedName>
</protein>
<dbReference type="InterPro" id="IPR001646">
    <property type="entry name" value="5peptide_repeat"/>
</dbReference>
<evidence type="ECO:0000313" key="3">
    <source>
        <dbReference type="EMBL" id="TDQ04112.1"/>
    </source>
</evidence>
<dbReference type="EMBL" id="SNXZ01000001">
    <property type="protein sequence ID" value="TDQ04112.1"/>
    <property type="molecule type" value="Genomic_DNA"/>
</dbReference>
<accession>A0A4R6SLE2</accession>
<keyword evidence="2" id="KW-0472">Membrane</keyword>
<dbReference type="Gene3D" id="2.160.20.80">
    <property type="entry name" value="E3 ubiquitin-protein ligase SopA"/>
    <property type="match status" value="1"/>
</dbReference>
<evidence type="ECO:0000256" key="1">
    <source>
        <dbReference type="SAM" id="MobiDB-lite"/>
    </source>
</evidence>
<evidence type="ECO:0000313" key="4">
    <source>
        <dbReference type="Proteomes" id="UP000295444"/>
    </source>
</evidence>
<organism evidence="3 4">
    <name type="scientific">Labedaea rhizosphaerae</name>
    <dbReference type="NCBI Taxonomy" id="598644"/>
    <lineage>
        <taxon>Bacteria</taxon>
        <taxon>Bacillati</taxon>
        <taxon>Actinomycetota</taxon>
        <taxon>Actinomycetes</taxon>
        <taxon>Pseudonocardiales</taxon>
        <taxon>Pseudonocardiaceae</taxon>
        <taxon>Labedaea</taxon>
    </lineage>
</organism>
<dbReference type="SUPFAM" id="SSF141571">
    <property type="entry name" value="Pentapeptide repeat-like"/>
    <property type="match status" value="1"/>
</dbReference>
<keyword evidence="4" id="KW-1185">Reference proteome</keyword>
<keyword evidence="2" id="KW-0812">Transmembrane</keyword>
<dbReference type="Proteomes" id="UP000295444">
    <property type="component" value="Unassembled WGS sequence"/>
</dbReference>
<dbReference type="AlphaFoldDB" id="A0A4R6SLE2"/>
<comment type="caution">
    <text evidence="3">The sequence shown here is derived from an EMBL/GenBank/DDBJ whole genome shotgun (WGS) entry which is preliminary data.</text>
</comment>
<feature type="transmembrane region" description="Helical" evidence="2">
    <location>
        <begin position="44"/>
        <end position="64"/>
    </location>
</feature>
<name>A0A4R6SLE2_LABRH</name>
<feature type="region of interest" description="Disordered" evidence="1">
    <location>
        <begin position="340"/>
        <end position="369"/>
    </location>
</feature>
<reference evidence="3 4" key="1">
    <citation type="submission" date="2019-03" db="EMBL/GenBank/DDBJ databases">
        <title>Genomic Encyclopedia of Type Strains, Phase IV (KMG-IV): sequencing the most valuable type-strain genomes for metagenomic binning, comparative biology and taxonomic classification.</title>
        <authorList>
            <person name="Goeker M."/>
        </authorList>
    </citation>
    <scope>NUCLEOTIDE SEQUENCE [LARGE SCALE GENOMIC DNA]</scope>
    <source>
        <strain evidence="3 4">DSM 45361</strain>
    </source>
</reference>
<proteinExistence type="predicted"/>
<gene>
    <name evidence="3" type="ORF">EV186_10153</name>
</gene>